<feature type="chain" id="PRO_5020632673" evidence="1">
    <location>
        <begin position="19"/>
        <end position="213"/>
    </location>
</feature>
<dbReference type="Pfam" id="PF09603">
    <property type="entry name" value="Fib_succ_major"/>
    <property type="match status" value="1"/>
</dbReference>
<dbReference type="OrthoDB" id="9805760at2"/>
<gene>
    <name evidence="3" type="ORF">DFQ04_3040</name>
</gene>
<feature type="domain" description="Fibrobacter succinogenes major paralogous" evidence="2">
    <location>
        <begin position="31"/>
        <end position="211"/>
    </location>
</feature>
<keyword evidence="1" id="KW-0732">Signal</keyword>
<sequence length="213" mass="24032">MRKALLFTLLFFPILAFCQVTDHEGRTYKTVTIGNQTWMAENLNVSTFRNGDLIYLAEDSDTWWLSGEAGEPCIADIEFDVINSLDFGKLYNFFVIIDPRGIIPDGWRIPTDEDWNILAETLGGPEAATAKLKSVDGWAEENGTDESGFTAYPIGMIDTEGYFNDLGFGAYFWSSTLEDDLALNRNLTENKFPFEKAQSNFMNGMSIRLIKIN</sequence>
<reference evidence="3 4" key="1">
    <citation type="submission" date="2019-03" db="EMBL/GenBank/DDBJ databases">
        <title>Genomic Encyclopedia of Type Strains, Phase III (KMG-III): the genomes of soil and plant-associated and newly described type strains.</title>
        <authorList>
            <person name="Whitman W."/>
        </authorList>
    </citation>
    <scope>NUCLEOTIDE SEQUENCE [LARGE SCALE GENOMIC DNA]</scope>
    <source>
        <strain evidence="3 4">CECT 8446</strain>
    </source>
</reference>
<dbReference type="InterPro" id="IPR011871">
    <property type="entry name" value="Fib_succ_major"/>
</dbReference>
<name>A0A4R6T5A7_9BACT</name>
<dbReference type="NCBIfam" id="TIGR02145">
    <property type="entry name" value="Fib_succ_major"/>
    <property type="match status" value="1"/>
</dbReference>
<protein>
    <submittedName>
        <fullName evidence="3">Uncharacterized protein (TIGR02145 family)</fullName>
    </submittedName>
</protein>
<evidence type="ECO:0000256" key="1">
    <source>
        <dbReference type="SAM" id="SignalP"/>
    </source>
</evidence>
<evidence type="ECO:0000313" key="3">
    <source>
        <dbReference type="EMBL" id="TDQ15154.1"/>
    </source>
</evidence>
<accession>A0A4R6T5A7</accession>
<organism evidence="3 4">
    <name type="scientific">Algoriphagus boseongensis</name>
    <dbReference type="NCBI Taxonomy" id="1442587"/>
    <lineage>
        <taxon>Bacteria</taxon>
        <taxon>Pseudomonadati</taxon>
        <taxon>Bacteroidota</taxon>
        <taxon>Cytophagia</taxon>
        <taxon>Cytophagales</taxon>
        <taxon>Cyclobacteriaceae</taxon>
        <taxon>Algoriphagus</taxon>
    </lineage>
</organism>
<dbReference type="AlphaFoldDB" id="A0A4R6T5A7"/>
<keyword evidence="4" id="KW-1185">Reference proteome</keyword>
<dbReference type="RefSeq" id="WP_133557304.1">
    <property type="nucleotide sequence ID" value="NZ_SNYF01000008.1"/>
</dbReference>
<proteinExistence type="predicted"/>
<evidence type="ECO:0000313" key="4">
    <source>
        <dbReference type="Proteomes" id="UP000294535"/>
    </source>
</evidence>
<evidence type="ECO:0000259" key="2">
    <source>
        <dbReference type="Pfam" id="PF09603"/>
    </source>
</evidence>
<dbReference type="EMBL" id="SNYF01000008">
    <property type="protein sequence ID" value="TDQ15154.1"/>
    <property type="molecule type" value="Genomic_DNA"/>
</dbReference>
<dbReference type="Proteomes" id="UP000294535">
    <property type="component" value="Unassembled WGS sequence"/>
</dbReference>
<feature type="signal peptide" evidence="1">
    <location>
        <begin position="1"/>
        <end position="18"/>
    </location>
</feature>
<comment type="caution">
    <text evidence="3">The sequence shown here is derived from an EMBL/GenBank/DDBJ whole genome shotgun (WGS) entry which is preliminary data.</text>
</comment>